<keyword evidence="2" id="KW-0813">Transport</keyword>
<dbReference type="PANTHER" id="PTHR23506">
    <property type="entry name" value="GH10249P"/>
    <property type="match status" value="1"/>
</dbReference>
<feature type="transmembrane region" description="Helical" evidence="6">
    <location>
        <begin position="159"/>
        <end position="178"/>
    </location>
</feature>
<keyword evidence="3 6" id="KW-0812">Transmembrane</keyword>
<evidence type="ECO:0000256" key="2">
    <source>
        <dbReference type="ARBA" id="ARBA00022448"/>
    </source>
</evidence>
<keyword evidence="5 6" id="KW-0472">Membrane</keyword>
<evidence type="ECO:0000256" key="5">
    <source>
        <dbReference type="ARBA" id="ARBA00023136"/>
    </source>
</evidence>
<feature type="transmembrane region" description="Helical" evidence="6">
    <location>
        <begin position="130"/>
        <end position="153"/>
    </location>
</feature>
<reference evidence="8" key="1">
    <citation type="submission" date="2020-06" db="EMBL/GenBank/DDBJ databases">
        <title>Draft genome of Bugula neritina, a colonial animal packing powerful symbionts and potential medicines.</title>
        <authorList>
            <person name="Rayko M."/>
        </authorList>
    </citation>
    <scope>NUCLEOTIDE SEQUENCE [LARGE SCALE GENOMIC DNA]</scope>
    <source>
        <strain evidence="8">Kwan_BN1</strain>
    </source>
</reference>
<dbReference type="InterPro" id="IPR036259">
    <property type="entry name" value="MFS_trans_sf"/>
</dbReference>
<dbReference type="EMBL" id="VXIV02002862">
    <property type="protein sequence ID" value="KAF6022354.1"/>
    <property type="molecule type" value="Genomic_DNA"/>
</dbReference>
<comment type="subcellular location">
    <subcellularLocation>
        <location evidence="1">Membrane</location>
        <topology evidence="1">Multi-pass membrane protein</topology>
    </subcellularLocation>
</comment>
<keyword evidence="9" id="KW-1185">Reference proteome</keyword>
<sequence length="207" mass="22390">MVLLFSQFSALCTDTFLFPFFPQEAKSKGLNHFEIGTVYGSFELARFTTAPVLGYLLSWISPRITCITATITLAITCIALGLMTYAPNHLFLPLCITIRAIAGSATASLTVSAMTILLKHTSFQTSTVVSLLEMLQGGGYAVGPALGAALHQIGGYTCMFWTLGGVIGATFLAQLFVVPEIRNERKSQSLSSLHMLKLPGIIDYRNQ</sequence>
<dbReference type="Proteomes" id="UP000593567">
    <property type="component" value="Unassembled WGS sequence"/>
</dbReference>
<dbReference type="InterPro" id="IPR050930">
    <property type="entry name" value="MFS_Vesicular_Transporter"/>
</dbReference>
<feature type="transmembrane region" description="Helical" evidence="6">
    <location>
        <begin position="91"/>
        <end position="118"/>
    </location>
</feature>
<comment type="caution">
    <text evidence="8">The sequence shown here is derived from an EMBL/GenBank/DDBJ whole genome shotgun (WGS) entry which is preliminary data.</text>
</comment>
<feature type="transmembrane region" description="Helical" evidence="6">
    <location>
        <begin position="38"/>
        <end position="57"/>
    </location>
</feature>
<dbReference type="InterPro" id="IPR020846">
    <property type="entry name" value="MFS_dom"/>
</dbReference>
<evidence type="ECO:0000259" key="7">
    <source>
        <dbReference type="PROSITE" id="PS50850"/>
    </source>
</evidence>
<dbReference type="InterPro" id="IPR011701">
    <property type="entry name" value="MFS"/>
</dbReference>
<dbReference type="Gene3D" id="1.20.1250.20">
    <property type="entry name" value="MFS general substrate transporter like domains"/>
    <property type="match status" value="1"/>
</dbReference>
<proteinExistence type="predicted"/>
<dbReference type="OrthoDB" id="497880at2759"/>
<dbReference type="AlphaFoldDB" id="A0A7J7J9E9"/>
<evidence type="ECO:0000256" key="4">
    <source>
        <dbReference type="ARBA" id="ARBA00022989"/>
    </source>
</evidence>
<feature type="domain" description="Major facilitator superfamily (MFS) profile" evidence="7">
    <location>
        <begin position="1"/>
        <end position="207"/>
    </location>
</feature>
<keyword evidence="4 6" id="KW-1133">Transmembrane helix</keyword>
<dbReference type="SUPFAM" id="SSF103473">
    <property type="entry name" value="MFS general substrate transporter"/>
    <property type="match status" value="1"/>
</dbReference>
<evidence type="ECO:0000313" key="8">
    <source>
        <dbReference type="EMBL" id="KAF6022354.1"/>
    </source>
</evidence>
<organism evidence="8 9">
    <name type="scientific">Bugula neritina</name>
    <name type="common">Brown bryozoan</name>
    <name type="synonym">Sertularia neritina</name>
    <dbReference type="NCBI Taxonomy" id="10212"/>
    <lineage>
        <taxon>Eukaryota</taxon>
        <taxon>Metazoa</taxon>
        <taxon>Spiralia</taxon>
        <taxon>Lophotrochozoa</taxon>
        <taxon>Bryozoa</taxon>
        <taxon>Gymnolaemata</taxon>
        <taxon>Cheilostomatida</taxon>
        <taxon>Flustrina</taxon>
        <taxon>Buguloidea</taxon>
        <taxon>Bugulidae</taxon>
        <taxon>Bugula</taxon>
    </lineage>
</organism>
<accession>A0A7J7J9E9</accession>
<evidence type="ECO:0000256" key="6">
    <source>
        <dbReference type="SAM" id="Phobius"/>
    </source>
</evidence>
<dbReference type="GO" id="GO:0022857">
    <property type="term" value="F:transmembrane transporter activity"/>
    <property type="evidence" value="ECO:0007669"/>
    <property type="project" value="InterPro"/>
</dbReference>
<protein>
    <submittedName>
        <fullName evidence="8">SLC18B1</fullName>
    </submittedName>
</protein>
<name>A0A7J7J9E9_BUGNE</name>
<dbReference type="GO" id="GO:0016020">
    <property type="term" value="C:membrane"/>
    <property type="evidence" value="ECO:0007669"/>
    <property type="project" value="UniProtKB-SubCell"/>
</dbReference>
<dbReference type="Pfam" id="PF07690">
    <property type="entry name" value="MFS_1"/>
    <property type="match status" value="1"/>
</dbReference>
<dbReference type="PROSITE" id="PS50850">
    <property type="entry name" value="MFS"/>
    <property type="match status" value="1"/>
</dbReference>
<feature type="transmembrane region" description="Helical" evidence="6">
    <location>
        <begin position="64"/>
        <end position="85"/>
    </location>
</feature>
<evidence type="ECO:0000313" key="9">
    <source>
        <dbReference type="Proteomes" id="UP000593567"/>
    </source>
</evidence>
<evidence type="ECO:0000256" key="1">
    <source>
        <dbReference type="ARBA" id="ARBA00004141"/>
    </source>
</evidence>
<evidence type="ECO:0000256" key="3">
    <source>
        <dbReference type="ARBA" id="ARBA00022692"/>
    </source>
</evidence>
<gene>
    <name evidence="8" type="ORF">EB796_019342</name>
</gene>
<dbReference type="PANTHER" id="PTHR23506:SF26">
    <property type="entry name" value="MFS-TYPE TRANSPORTER SLC18B1"/>
    <property type="match status" value="1"/>
</dbReference>